<dbReference type="InterPro" id="IPR000700">
    <property type="entry name" value="PAS-assoc_C"/>
</dbReference>
<feature type="domain" description="Histidine kinase" evidence="9">
    <location>
        <begin position="658"/>
        <end position="881"/>
    </location>
</feature>
<dbReference type="RefSeq" id="WP_177208919.1">
    <property type="nucleotide sequence ID" value="NZ_FOQA01000008.1"/>
</dbReference>
<dbReference type="Gene3D" id="3.30.565.10">
    <property type="entry name" value="Histidine kinase-like ATPase, C-terminal domain"/>
    <property type="match status" value="1"/>
</dbReference>
<dbReference type="InterPro" id="IPR013655">
    <property type="entry name" value="PAS_fold_3"/>
</dbReference>
<evidence type="ECO:0000259" key="9">
    <source>
        <dbReference type="PROSITE" id="PS50109"/>
    </source>
</evidence>
<dbReference type="InterPro" id="IPR035965">
    <property type="entry name" value="PAS-like_dom_sf"/>
</dbReference>
<dbReference type="Pfam" id="PF00512">
    <property type="entry name" value="HisKA"/>
    <property type="match status" value="1"/>
</dbReference>
<proteinExistence type="inferred from homology"/>
<dbReference type="Proteomes" id="UP000199287">
    <property type="component" value="Unassembled WGS sequence"/>
</dbReference>
<dbReference type="NCBIfam" id="TIGR00229">
    <property type="entry name" value="sensory_box"/>
    <property type="match status" value="2"/>
</dbReference>
<feature type="domain" description="PAC" evidence="11">
    <location>
        <begin position="229"/>
        <end position="282"/>
    </location>
</feature>
<dbReference type="Gene3D" id="3.30.450.20">
    <property type="entry name" value="PAS domain"/>
    <property type="match status" value="5"/>
</dbReference>
<dbReference type="CDD" id="cd00130">
    <property type="entry name" value="PAS"/>
    <property type="match status" value="3"/>
</dbReference>
<keyword evidence="4" id="KW-0597">Phosphoprotein</keyword>
<dbReference type="SMART" id="SM00387">
    <property type="entry name" value="HATPase_c"/>
    <property type="match status" value="1"/>
</dbReference>
<dbReference type="PROSITE" id="PS50113">
    <property type="entry name" value="PAC"/>
    <property type="match status" value="1"/>
</dbReference>
<dbReference type="Gene3D" id="1.10.287.130">
    <property type="match status" value="1"/>
</dbReference>
<dbReference type="PROSITE" id="PS50109">
    <property type="entry name" value="HIS_KIN"/>
    <property type="match status" value="1"/>
</dbReference>
<dbReference type="PRINTS" id="PR00344">
    <property type="entry name" value="BCTRLSENSOR"/>
</dbReference>
<evidence type="ECO:0000256" key="8">
    <source>
        <dbReference type="ARBA" id="ARBA00074306"/>
    </source>
</evidence>
<dbReference type="InterPro" id="IPR036890">
    <property type="entry name" value="HATPase_C_sf"/>
</dbReference>
<dbReference type="InterPro" id="IPR004358">
    <property type="entry name" value="Sig_transdc_His_kin-like_C"/>
</dbReference>
<dbReference type="PROSITE" id="PS50112">
    <property type="entry name" value="PAS"/>
    <property type="match status" value="3"/>
</dbReference>
<organism evidence="12 13">
    <name type="scientific">Tindallia magadiensis</name>
    <dbReference type="NCBI Taxonomy" id="69895"/>
    <lineage>
        <taxon>Bacteria</taxon>
        <taxon>Bacillati</taxon>
        <taxon>Bacillota</taxon>
        <taxon>Clostridia</taxon>
        <taxon>Peptostreptococcales</taxon>
        <taxon>Tindalliaceae</taxon>
        <taxon>Tindallia</taxon>
    </lineage>
</organism>
<dbReference type="Pfam" id="PF13188">
    <property type="entry name" value="PAS_8"/>
    <property type="match status" value="1"/>
</dbReference>
<dbReference type="InterPro" id="IPR036097">
    <property type="entry name" value="HisK_dim/P_sf"/>
</dbReference>
<reference evidence="13" key="1">
    <citation type="submission" date="2016-10" db="EMBL/GenBank/DDBJ databases">
        <authorList>
            <person name="Varghese N."/>
            <person name="Submissions S."/>
        </authorList>
    </citation>
    <scope>NUCLEOTIDE SEQUENCE [LARGE SCALE GENOMIC DNA]</scope>
    <source>
        <strain evidence="13">Z-7934</strain>
    </source>
</reference>
<evidence type="ECO:0000256" key="3">
    <source>
        <dbReference type="ARBA" id="ARBA00012438"/>
    </source>
</evidence>
<dbReference type="SUPFAM" id="SSF55785">
    <property type="entry name" value="PYP-like sensor domain (PAS domain)"/>
    <property type="match status" value="5"/>
</dbReference>
<evidence type="ECO:0000256" key="1">
    <source>
        <dbReference type="ARBA" id="ARBA00000085"/>
    </source>
</evidence>
<evidence type="ECO:0000256" key="5">
    <source>
        <dbReference type="ARBA" id="ARBA00022679"/>
    </source>
</evidence>
<evidence type="ECO:0000256" key="2">
    <source>
        <dbReference type="ARBA" id="ARBA00006402"/>
    </source>
</evidence>
<dbReference type="CDD" id="cd16922">
    <property type="entry name" value="HATPase_EvgS-ArcB-TorS-like"/>
    <property type="match status" value="1"/>
</dbReference>
<comment type="catalytic activity">
    <reaction evidence="1">
        <text>ATP + protein L-histidine = ADP + protein N-phospho-L-histidine.</text>
        <dbReference type="EC" id="2.7.13.3"/>
    </reaction>
</comment>
<feature type="domain" description="PAS" evidence="10">
    <location>
        <begin position="279"/>
        <end position="353"/>
    </location>
</feature>
<dbReference type="SUPFAM" id="SSF47384">
    <property type="entry name" value="Homodimeric domain of signal transducing histidine kinase"/>
    <property type="match status" value="1"/>
</dbReference>
<evidence type="ECO:0000259" key="10">
    <source>
        <dbReference type="PROSITE" id="PS50112"/>
    </source>
</evidence>
<dbReference type="EMBL" id="FOQA01000008">
    <property type="protein sequence ID" value="SFI20246.1"/>
    <property type="molecule type" value="Genomic_DNA"/>
</dbReference>
<protein>
    <recommendedName>
        <fullName evidence="8">Circadian input-output histidine kinase CikA</fullName>
        <ecNumber evidence="3">2.7.13.3</ecNumber>
    </recommendedName>
</protein>
<keyword evidence="13" id="KW-1185">Reference proteome</keyword>
<dbReference type="GO" id="GO:0009927">
    <property type="term" value="F:histidine phosphotransfer kinase activity"/>
    <property type="evidence" value="ECO:0007669"/>
    <property type="project" value="TreeGrafter"/>
</dbReference>
<dbReference type="SUPFAM" id="SSF55874">
    <property type="entry name" value="ATPase domain of HSP90 chaperone/DNA topoisomerase II/histidine kinase"/>
    <property type="match status" value="1"/>
</dbReference>
<evidence type="ECO:0000256" key="4">
    <source>
        <dbReference type="ARBA" id="ARBA00022553"/>
    </source>
</evidence>
<dbReference type="InterPro" id="IPR003661">
    <property type="entry name" value="HisK_dim/P_dom"/>
</dbReference>
<evidence type="ECO:0000313" key="12">
    <source>
        <dbReference type="EMBL" id="SFI20246.1"/>
    </source>
</evidence>
<dbReference type="GO" id="GO:0005886">
    <property type="term" value="C:plasma membrane"/>
    <property type="evidence" value="ECO:0007669"/>
    <property type="project" value="TreeGrafter"/>
</dbReference>
<dbReference type="EC" id="2.7.13.3" evidence="3"/>
<evidence type="ECO:0000259" key="11">
    <source>
        <dbReference type="PROSITE" id="PS50113"/>
    </source>
</evidence>
<dbReference type="Pfam" id="PF02518">
    <property type="entry name" value="HATPase_c"/>
    <property type="match status" value="1"/>
</dbReference>
<dbReference type="SMART" id="SM00388">
    <property type="entry name" value="HisKA"/>
    <property type="match status" value="1"/>
</dbReference>
<accession>A0A1I3G9S8</accession>
<dbReference type="InterPro" id="IPR001610">
    <property type="entry name" value="PAC"/>
</dbReference>
<feature type="domain" description="PAS" evidence="10">
    <location>
        <begin position="141"/>
        <end position="199"/>
    </location>
</feature>
<sequence>MKEKKIPMNQDTLLEIAKSIPGSLFQCEYNETDGFSITYACPEFWSIFQMNSQPLPYFPDSHFFDMFLEEDLTALYQSMTKSMEDQDLWSLDFRIQYPTKEVRWIYAWAKPSDQNNNDFCWNGYIKDITDDKMQRLSLMEDQKRWRFSLEEAGAGFWEWDIQKGTIYRSVQTLQMIGFEKGELANNTQSWFERIHPEDRPDCPDCNIPYHELEQCAICPDGWFDSTNTIEVTYRVRKKDGTYLWVLDRGKVVERNPDKTPRLFFGYIIDITSQKNLEESLKAERALFEHGPTSIIRVKNKEGWPIVYSSKNISDLLGYSSSELSLQQKPFLDLIHPDDRARVLREAKDIEQTNKVSQNFIYRLMNDQGNPVWVSVVSKKDTRFEDSEDHFIGYINDFTHIMQSKRQMKTVMNAINTFILVIDPSDDTILFANEAAHQVYGKLEGKKSVDHFWSCLQFFASEKKYPPEEFDETDFVTFHPTTTKWYETNVTTIEWINGKHVHLIIQSDVTELMEALDSLEQSEQEKESLLKAIPDNIFILDTQGKCLKSFIRSSESTVKKDWIIQEKQLEECFSHAVAKDLLAACQQARQTNEIISLEYELRIDHKIKRFEARFLKLNQDTILMIERDMTKIKEMQQITENALNVAQDSAQIKSQFLANMSHEIRTPMNGIIGYVDLLYETSLSKSQEKYVQGINAGIETLMHTINSVLDLSRIESGQLTLEKVPFNPLEEVTYIVESFLPYAEKNNNHLTFTHKIPSSLHTTLLGDAYRLRQVLNNLISNALKFTSKGSVTVSLNIIPIDPQKVNLTVSITDTGIGIPSDQINNLFQPFMQVDSSTTRKYGGSGLGLPIAKQIIELMGGHMTVESEPLKGSCFTVVLPLETKTSLSDQLSINHPLSTRKTKEPMDTILLIETKQNRSLFQRLLLKQQVYCEFTSHLQEAMEWIEQKNYSAIFIENQCSDNKWLEHISQNHPELPLFLLLDDTEKASSLFQDIPQLPLPLTADKVLQQLEKTGNTKED</sequence>
<dbReference type="FunFam" id="3.30.565.10:FF:000010">
    <property type="entry name" value="Sensor histidine kinase RcsC"/>
    <property type="match status" value="1"/>
</dbReference>
<dbReference type="InterPro" id="IPR000014">
    <property type="entry name" value="PAS"/>
</dbReference>
<evidence type="ECO:0000313" key="13">
    <source>
        <dbReference type="Proteomes" id="UP000199287"/>
    </source>
</evidence>
<dbReference type="AlphaFoldDB" id="A0A1I3G9S8"/>
<keyword evidence="7" id="KW-0902">Two-component regulatory system</keyword>
<keyword evidence="6" id="KW-0418">Kinase</keyword>
<feature type="domain" description="PAS" evidence="10">
    <location>
        <begin position="403"/>
        <end position="440"/>
    </location>
</feature>
<dbReference type="GO" id="GO:0000155">
    <property type="term" value="F:phosphorelay sensor kinase activity"/>
    <property type="evidence" value="ECO:0007669"/>
    <property type="project" value="InterPro"/>
</dbReference>
<dbReference type="SMART" id="SM00091">
    <property type="entry name" value="PAS"/>
    <property type="match status" value="4"/>
</dbReference>
<comment type="similarity">
    <text evidence="2">In the N-terminal section; belongs to the phytochrome family.</text>
</comment>
<evidence type="ECO:0000256" key="7">
    <source>
        <dbReference type="ARBA" id="ARBA00023012"/>
    </source>
</evidence>
<dbReference type="STRING" id="69895.SAMN05192551_10877"/>
<dbReference type="InterPro" id="IPR003594">
    <property type="entry name" value="HATPase_dom"/>
</dbReference>
<keyword evidence="5" id="KW-0808">Transferase</keyword>
<dbReference type="InterPro" id="IPR005467">
    <property type="entry name" value="His_kinase_dom"/>
</dbReference>
<dbReference type="PANTHER" id="PTHR43047">
    <property type="entry name" value="TWO-COMPONENT HISTIDINE PROTEIN KINASE"/>
    <property type="match status" value="1"/>
</dbReference>
<gene>
    <name evidence="12" type="ORF">SAMN05192551_10877</name>
</gene>
<dbReference type="SMART" id="SM00086">
    <property type="entry name" value="PAC"/>
    <property type="match status" value="3"/>
</dbReference>
<dbReference type="CDD" id="cd00082">
    <property type="entry name" value="HisKA"/>
    <property type="match status" value="1"/>
</dbReference>
<name>A0A1I3G9S8_9FIRM</name>
<dbReference type="PANTHER" id="PTHR43047:SF72">
    <property type="entry name" value="OSMOSENSING HISTIDINE PROTEIN KINASE SLN1"/>
    <property type="match status" value="1"/>
</dbReference>
<dbReference type="Pfam" id="PF08447">
    <property type="entry name" value="PAS_3"/>
    <property type="match status" value="2"/>
</dbReference>
<evidence type="ECO:0000256" key="6">
    <source>
        <dbReference type="ARBA" id="ARBA00022777"/>
    </source>
</evidence>